<dbReference type="EMBL" id="LNIX01000002">
    <property type="protein sequence ID" value="OXA60506.1"/>
    <property type="molecule type" value="Genomic_DNA"/>
</dbReference>
<gene>
    <name evidence="2" type="ORF">Fcan01_05892</name>
</gene>
<dbReference type="OrthoDB" id="10535947at2759"/>
<feature type="region of interest" description="Disordered" evidence="1">
    <location>
        <begin position="136"/>
        <end position="174"/>
    </location>
</feature>
<organism evidence="2 3">
    <name type="scientific">Folsomia candida</name>
    <name type="common">Springtail</name>
    <dbReference type="NCBI Taxonomy" id="158441"/>
    <lineage>
        <taxon>Eukaryota</taxon>
        <taxon>Metazoa</taxon>
        <taxon>Ecdysozoa</taxon>
        <taxon>Arthropoda</taxon>
        <taxon>Hexapoda</taxon>
        <taxon>Collembola</taxon>
        <taxon>Entomobryomorpha</taxon>
        <taxon>Isotomoidea</taxon>
        <taxon>Isotomidae</taxon>
        <taxon>Proisotominae</taxon>
        <taxon>Folsomia</taxon>
    </lineage>
</organism>
<dbReference type="Proteomes" id="UP000198287">
    <property type="component" value="Unassembled WGS sequence"/>
</dbReference>
<evidence type="ECO:0000313" key="3">
    <source>
        <dbReference type="Proteomes" id="UP000198287"/>
    </source>
</evidence>
<feature type="compositionally biased region" description="Polar residues" evidence="1">
    <location>
        <begin position="136"/>
        <end position="148"/>
    </location>
</feature>
<reference evidence="2 3" key="1">
    <citation type="submission" date="2015-12" db="EMBL/GenBank/DDBJ databases">
        <title>The genome of Folsomia candida.</title>
        <authorList>
            <person name="Faddeeva A."/>
            <person name="Derks M.F."/>
            <person name="Anvar Y."/>
            <person name="Smit S."/>
            <person name="Van Straalen N."/>
            <person name="Roelofs D."/>
        </authorList>
    </citation>
    <scope>NUCLEOTIDE SEQUENCE [LARGE SCALE GENOMIC DNA]</scope>
    <source>
        <strain evidence="2 3">VU population</strain>
        <tissue evidence="2">Whole body</tissue>
    </source>
</reference>
<name>A0A226EV86_FOLCA</name>
<dbReference type="AlphaFoldDB" id="A0A226EV86"/>
<sequence>MPRCLFHPNDVCTVEKPNKNLIMVSPSMPDGDFKLSGIASPFQYKLLTMFKLGCMDALKNQLQMRDLRIGKFEDIVADIARIRTIYRRAQRWLLLGQEIQIGSDSCMELLKQMESVLSANLTTAANIEDIGQRLFSSNTDESAKQQGNRMDFNREERFPSQGATTAQQRDAKGADLFPASNTKSYFDLSPSGDQPPAHNLSAQFSLADEKLRTQFERIEMMLSSGNRE</sequence>
<evidence type="ECO:0000313" key="2">
    <source>
        <dbReference type="EMBL" id="OXA60506.1"/>
    </source>
</evidence>
<accession>A0A226EV86</accession>
<evidence type="ECO:0000256" key="1">
    <source>
        <dbReference type="SAM" id="MobiDB-lite"/>
    </source>
</evidence>
<protein>
    <submittedName>
        <fullName evidence="2">Uncharacterized protein</fullName>
    </submittedName>
</protein>
<comment type="caution">
    <text evidence="2">The sequence shown here is derived from an EMBL/GenBank/DDBJ whole genome shotgun (WGS) entry which is preliminary data.</text>
</comment>
<keyword evidence="3" id="KW-1185">Reference proteome</keyword>
<proteinExistence type="predicted"/>